<keyword evidence="1" id="KW-1133">Transmembrane helix</keyword>
<evidence type="ECO:0000313" key="2">
    <source>
        <dbReference type="EMBL" id="CAF0700402.1"/>
    </source>
</evidence>
<evidence type="ECO:0000256" key="1">
    <source>
        <dbReference type="SAM" id="Phobius"/>
    </source>
</evidence>
<reference evidence="2" key="1">
    <citation type="submission" date="2021-02" db="EMBL/GenBank/DDBJ databases">
        <authorList>
            <person name="Cremers G."/>
            <person name="Picone N."/>
        </authorList>
    </citation>
    <scope>NUCLEOTIDE SEQUENCE</scope>
    <source>
        <strain evidence="2">PQ17</strain>
    </source>
</reference>
<gene>
    <name evidence="2" type="ORF">MPNT_360012</name>
</gene>
<comment type="caution">
    <text evidence="2">The sequence shown here is derived from an EMBL/GenBank/DDBJ whole genome shotgun (WGS) entry which is preliminary data.</text>
</comment>
<organism evidence="2 3">
    <name type="scientific">Candidatus Methylacidithermus pantelleriae</name>
    <dbReference type="NCBI Taxonomy" id="2744239"/>
    <lineage>
        <taxon>Bacteria</taxon>
        <taxon>Pseudomonadati</taxon>
        <taxon>Verrucomicrobiota</taxon>
        <taxon>Methylacidiphilae</taxon>
        <taxon>Methylacidiphilales</taxon>
        <taxon>Methylacidiphilaceae</taxon>
        <taxon>Candidatus Methylacidithermus</taxon>
    </lineage>
</organism>
<name>A0A8J2BU01_9BACT</name>
<protein>
    <submittedName>
        <fullName evidence="2">Uncharacterized protein</fullName>
    </submittedName>
</protein>
<feature type="transmembrane region" description="Helical" evidence="1">
    <location>
        <begin position="9"/>
        <end position="29"/>
    </location>
</feature>
<dbReference type="Proteomes" id="UP000663859">
    <property type="component" value="Unassembled WGS sequence"/>
</dbReference>
<dbReference type="AlphaFoldDB" id="A0A8J2BU01"/>
<proteinExistence type="predicted"/>
<feature type="transmembrane region" description="Helical" evidence="1">
    <location>
        <begin position="35"/>
        <end position="56"/>
    </location>
</feature>
<feature type="transmembrane region" description="Helical" evidence="1">
    <location>
        <begin position="61"/>
        <end position="82"/>
    </location>
</feature>
<keyword evidence="3" id="KW-1185">Reference proteome</keyword>
<evidence type="ECO:0000313" key="3">
    <source>
        <dbReference type="Proteomes" id="UP000663859"/>
    </source>
</evidence>
<accession>A0A8J2BU01</accession>
<dbReference type="RefSeq" id="WP_174583417.1">
    <property type="nucleotide sequence ID" value="NZ_CAJNOB010000030.1"/>
</dbReference>
<keyword evidence="1" id="KW-0812">Transmembrane</keyword>
<sequence>MGARLDRLISWSGFAGGFAIVVGAGFLSYTHVGHSYLWVILLAGTLCVAGVAFWLVRRAQYLRACILFALACWDLWVIEWLASVPRTGTALVLAVCSTTAAVLFALTRR</sequence>
<keyword evidence="1" id="KW-0472">Membrane</keyword>
<dbReference type="EMBL" id="CAJNOB010000030">
    <property type="protein sequence ID" value="CAF0700402.1"/>
    <property type="molecule type" value="Genomic_DNA"/>
</dbReference>
<feature type="transmembrane region" description="Helical" evidence="1">
    <location>
        <begin position="88"/>
        <end position="106"/>
    </location>
</feature>